<accession>A0ABT4Y959</accession>
<dbReference type="Proteomes" id="UP001211689">
    <property type="component" value="Unassembled WGS sequence"/>
</dbReference>
<dbReference type="EMBL" id="JANEWF010000026">
    <property type="protein sequence ID" value="MDA8485323.1"/>
    <property type="molecule type" value="Genomic_DNA"/>
</dbReference>
<evidence type="ECO:0008006" key="3">
    <source>
        <dbReference type="Google" id="ProtNLM"/>
    </source>
</evidence>
<feature type="non-terminal residue" evidence="1">
    <location>
        <position position="1"/>
    </location>
</feature>
<proteinExistence type="predicted"/>
<dbReference type="RefSeq" id="WP_271471713.1">
    <property type="nucleotide sequence ID" value="NZ_JANEWF010000026.1"/>
</dbReference>
<organism evidence="1 2">
    <name type="scientific">Metapseudomonas resinovorans</name>
    <name type="common">Pseudomonas resinovorans</name>
    <dbReference type="NCBI Taxonomy" id="53412"/>
    <lineage>
        <taxon>Bacteria</taxon>
        <taxon>Pseudomonadati</taxon>
        <taxon>Pseudomonadota</taxon>
        <taxon>Gammaproteobacteria</taxon>
        <taxon>Pseudomonadales</taxon>
        <taxon>Pseudomonadaceae</taxon>
        <taxon>Metapseudomonas</taxon>
    </lineage>
</organism>
<evidence type="ECO:0000313" key="2">
    <source>
        <dbReference type="Proteomes" id="UP001211689"/>
    </source>
</evidence>
<reference evidence="1 2" key="1">
    <citation type="submission" date="2022-07" db="EMBL/GenBank/DDBJ databases">
        <title>Genome Analysis of Selected Gammaproteobacteria from Nigerian Food snails.</title>
        <authorList>
            <person name="Okafor A.C."/>
        </authorList>
    </citation>
    <scope>NUCLEOTIDE SEQUENCE [LARGE SCALE GENOMIC DNA]</scope>
    <source>
        <strain evidence="1 2">Awg 2</strain>
    </source>
</reference>
<evidence type="ECO:0000313" key="1">
    <source>
        <dbReference type="EMBL" id="MDA8485323.1"/>
    </source>
</evidence>
<keyword evidence="2" id="KW-1185">Reference proteome</keyword>
<name>A0ABT4Y959_METRE</name>
<protein>
    <recommendedName>
        <fullName evidence="3">LysR family transcriptional regulator</fullName>
    </recommendedName>
</protein>
<sequence>AHAPWLGFPALSGNSIEGSLQKLVRGRLDGYVFAVNQTEHEIDRLGLREQLRAEDFGLYPVRWLALVSAHQDAIQRTASLLR</sequence>
<gene>
    <name evidence="1" type="ORF">NNO07_19820</name>
</gene>
<comment type="caution">
    <text evidence="1">The sequence shown here is derived from an EMBL/GenBank/DDBJ whole genome shotgun (WGS) entry which is preliminary data.</text>
</comment>